<dbReference type="AlphaFoldDB" id="A0A7S1BD02"/>
<reference evidence="3" key="1">
    <citation type="submission" date="2021-01" db="EMBL/GenBank/DDBJ databases">
        <authorList>
            <person name="Corre E."/>
            <person name="Pelletier E."/>
            <person name="Niang G."/>
            <person name="Scheremetjew M."/>
            <person name="Finn R."/>
            <person name="Kale V."/>
            <person name="Holt S."/>
            <person name="Cochrane G."/>
            <person name="Meng A."/>
            <person name="Brown T."/>
            <person name="Cohen L."/>
        </authorList>
    </citation>
    <scope>NUCLEOTIDE SEQUENCE</scope>
    <source>
        <strain evidence="3">308</strain>
    </source>
</reference>
<dbReference type="PANTHER" id="PTHR37471:SF1">
    <property type="entry name" value="AB HYDROLASE-1 DOMAIN-CONTAINING PROTEIN"/>
    <property type="match status" value="1"/>
</dbReference>
<feature type="chain" id="PRO_5030521536" description="AB hydrolase-1 domain-containing protein" evidence="1">
    <location>
        <begin position="16"/>
        <end position="622"/>
    </location>
</feature>
<dbReference type="Gene3D" id="3.40.50.1820">
    <property type="entry name" value="alpha/beta hydrolase"/>
    <property type="match status" value="1"/>
</dbReference>
<accession>A0A7S1BD02</accession>
<keyword evidence="1" id="KW-0732">Signal</keyword>
<dbReference type="Pfam" id="PF00561">
    <property type="entry name" value="Abhydrolase_1"/>
    <property type="match status" value="1"/>
</dbReference>
<proteinExistence type="predicted"/>
<gene>
    <name evidence="3" type="ORF">CHYS00102_LOCUS10366</name>
</gene>
<feature type="domain" description="AB hydrolase-1" evidence="2">
    <location>
        <begin position="351"/>
        <end position="495"/>
    </location>
</feature>
<dbReference type="EMBL" id="HBFR01014199">
    <property type="protein sequence ID" value="CAD8883171.1"/>
    <property type="molecule type" value="Transcribed_RNA"/>
</dbReference>
<evidence type="ECO:0000313" key="3">
    <source>
        <dbReference type="EMBL" id="CAD8883171.1"/>
    </source>
</evidence>
<dbReference type="InterPro" id="IPR029058">
    <property type="entry name" value="AB_hydrolase_fold"/>
</dbReference>
<evidence type="ECO:0000256" key="1">
    <source>
        <dbReference type="SAM" id="SignalP"/>
    </source>
</evidence>
<organism evidence="3">
    <name type="scientific">Corethron hystrix</name>
    <dbReference type="NCBI Taxonomy" id="216773"/>
    <lineage>
        <taxon>Eukaryota</taxon>
        <taxon>Sar</taxon>
        <taxon>Stramenopiles</taxon>
        <taxon>Ochrophyta</taxon>
        <taxon>Bacillariophyta</taxon>
        <taxon>Coscinodiscophyceae</taxon>
        <taxon>Corethrophycidae</taxon>
        <taxon>Corethrales</taxon>
        <taxon>Corethraceae</taxon>
        <taxon>Corethron</taxon>
    </lineage>
</organism>
<sequence length="622" mass="71895">MKLPIAFTLLSSTWAFQIYPSRNFHYCDRLGQRSKNYIFSSSLRPNLARKYAHVGPSENVGIDRLQVPSVSLFEVVTSQANGFRLSTFNAVEEILHFSNVPMQSTHIGQKKLTSTVSCGQERLPMHELIPKAGYEDSFPWLLAFIPPLLMSLFWSSPSPLIFTGISEIIFFTICILKVLLDFNQPTTPQPMINREWNEFRDAFWESHPTSEGKREMFMGWFYDKPIERLKREDAAVFLAWIRFGTTIEALSPMQNWELEFDIRKLEKEIHGGVKLPSRGKEQPLPCMRFNIEPLRFRHKPLVFYAITHGSHHWFNKIITESGFHYYKTDDASRKFSFYYRPAKADSGNSQPLVFVHGVGGIAFYKQLIDELAKDHTGPIILIELPFVSLRISDKIPSITDQLESICNILDDHFGKHAKATFVGHSFGSLILSWMVQAHPRRVANCVFIDPICFMLHTKDVLFNFHYSRVDRNLQEGKPWNNPFEIASIINLAGTEMHTNNAMLRHFWWSSNEIWPQDLERSKISAKIILSEYDEIVPSSKILRLFEDYNQKLRKDVSWDVSSLLNRSNQEPNYDNFFVETKVLKGAFHGSCALDEKHRKETITSIFEMLSYQGIKAESNTVA</sequence>
<dbReference type="SUPFAM" id="SSF53474">
    <property type="entry name" value="alpha/beta-Hydrolases"/>
    <property type="match status" value="1"/>
</dbReference>
<evidence type="ECO:0000259" key="2">
    <source>
        <dbReference type="Pfam" id="PF00561"/>
    </source>
</evidence>
<feature type="signal peptide" evidence="1">
    <location>
        <begin position="1"/>
        <end position="15"/>
    </location>
</feature>
<name>A0A7S1BD02_9STRA</name>
<dbReference type="PANTHER" id="PTHR37471">
    <property type="entry name" value="UNNAMED PRODUCT"/>
    <property type="match status" value="1"/>
</dbReference>
<protein>
    <recommendedName>
        <fullName evidence="2">AB hydrolase-1 domain-containing protein</fullName>
    </recommendedName>
</protein>
<dbReference type="InterPro" id="IPR000073">
    <property type="entry name" value="AB_hydrolase_1"/>
</dbReference>